<organism evidence="2 3">
    <name type="scientific">Patella caerulea</name>
    <name type="common">Rayed Mediterranean limpet</name>
    <dbReference type="NCBI Taxonomy" id="87958"/>
    <lineage>
        <taxon>Eukaryota</taxon>
        <taxon>Metazoa</taxon>
        <taxon>Spiralia</taxon>
        <taxon>Lophotrochozoa</taxon>
        <taxon>Mollusca</taxon>
        <taxon>Gastropoda</taxon>
        <taxon>Patellogastropoda</taxon>
        <taxon>Patelloidea</taxon>
        <taxon>Patellidae</taxon>
        <taxon>Patella</taxon>
    </lineage>
</organism>
<accession>A0AAN8J462</accession>
<dbReference type="Gene3D" id="3.30.420.10">
    <property type="entry name" value="Ribonuclease H-like superfamily/Ribonuclease H"/>
    <property type="match status" value="1"/>
</dbReference>
<dbReference type="InterPro" id="IPR036397">
    <property type="entry name" value="RNaseH_sf"/>
</dbReference>
<feature type="region of interest" description="Disordered" evidence="1">
    <location>
        <begin position="74"/>
        <end position="133"/>
    </location>
</feature>
<comment type="caution">
    <text evidence="2">The sequence shown here is derived from an EMBL/GenBank/DDBJ whole genome shotgun (WGS) entry which is preliminary data.</text>
</comment>
<evidence type="ECO:0000313" key="3">
    <source>
        <dbReference type="Proteomes" id="UP001347796"/>
    </source>
</evidence>
<proteinExistence type="predicted"/>
<dbReference type="AlphaFoldDB" id="A0AAN8J462"/>
<protein>
    <submittedName>
        <fullName evidence="2">Uncharacterized protein</fullName>
    </submittedName>
</protein>
<gene>
    <name evidence="2" type="ORF">SNE40_023449</name>
</gene>
<dbReference type="GO" id="GO:0003676">
    <property type="term" value="F:nucleic acid binding"/>
    <property type="evidence" value="ECO:0007669"/>
    <property type="project" value="InterPro"/>
</dbReference>
<reference evidence="2 3" key="1">
    <citation type="submission" date="2024-01" db="EMBL/GenBank/DDBJ databases">
        <title>The genome of the rayed Mediterranean limpet Patella caerulea (Linnaeus, 1758).</title>
        <authorList>
            <person name="Anh-Thu Weber A."/>
            <person name="Halstead-Nussloch G."/>
        </authorList>
    </citation>
    <scope>NUCLEOTIDE SEQUENCE [LARGE SCALE GENOMIC DNA]</scope>
    <source>
        <strain evidence="2">AATW-2023a</strain>
        <tissue evidence="2">Whole specimen</tissue>
    </source>
</reference>
<dbReference type="EMBL" id="JAZGQO010000021">
    <property type="protein sequence ID" value="KAK6166835.1"/>
    <property type="molecule type" value="Genomic_DNA"/>
</dbReference>
<name>A0AAN8J462_PATCE</name>
<sequence length="133" mass="14851">MLTTWLSDNNTTEWTVGLKFVQFQKNSSYHSSIKRTPFAALLGSDAKVGLTTSRLPAEIISRLQTEEDLLNIISPAPTTEPDTEPAPTPTTEPAPTQDVIETRQEEIQTQRKRAAESQLQQAEKMVKRSKVVL</sequence>
<evidence type="ECO:0000313" key="2">
    <source>
        <dbReference type="EMBL" id="KAK6166835.1"/>
    </source>
</evidence>
<dbReference type="Proteomes" id="UP001347796">
    <property type="component" value="Unassembled WGS sequence"/>
</dbReference>
<feature type="compositionally biased region" description="Basic and acidic residues" evidence="1">
    <location>
        <begin position="100"/>
        <end position="115"/>
    </location>
</feature>
<evidence type="ECO:0000256" key="1">
    <source>
        <dbReference type="SAM" id="MobiDB-lite"/>
    </source>
</evidence>
<keyword evidence="3" id="KW-1185">Reference proteome</keyword>